<evidence type="ECO:0000256" key="8">
    <source>
        <dbReference type="SAM" id="Phobius"/>
    </source>
</evidence>
<evidence type="ECO:0000256" key="7">
    <source>
        <dbReference type="ARBA" id="ARBA00044273"/>
    </source>
</evidence>
<dbReference type="GO" id="GO:0005886">
    <property type="term" value="C:plasma membrane"/>
    <property type="evidence" value="ECO:0007669"/>
    <property type="project" value="UniProtKB-SubCell"/>
</dbReference>
<dbReference type="PANTHER" id="PTHR23501:SF191">
    <property type="entry name" value="VACUOLAR BASIC AMINO ACID TRANSPORTER 4"/>
    <property type="match status" value="1"/>
</dbReference>
<keyword evidence="2" id="KW-0813">Transport</keyword>
<dbReference type="SUPFAM" id="SSF103473">
    <property type="entry name" value="MFS general substrate transporter"/>
    <property type="match status" value="1"/>
</dbReference>
<keyword evidence="4 8" id="KW-0812">Transmembrane</keyword>
<keyword evidence="5 8" id="KW-1133">Transmembrane helix</keyword>
<proteinExistence type="predicted"/>
<organism evidence="10 11">
    <name type="scientific">Actinomadura rudentiformis</name>
    <dbReference type="NCBI Taxonomy" id="359158"/>
    <lineage>
        <taxon>Bacteria</taxon>
        <taxon>Bacillati</taxon>
        <taxon>Actinomycetota</taxon>
        <taxon>Actinomycetes</taxon>
        <taxon>Streptosporangiales</taxon>
        <taxon>Thermomonosporaceae</taxon>
        <taxon>Actinomadura</taxon>
    </lineage>
</organism>
<evidence type="ECO:0000313" key="11">
    <source>
        <dbReference type="Proteomes" id="UP000468735"/>
    </source>
</evidence>
<feature type="transmembrane region" description="Helical" evidence="8">
    <location>
        <begin position="220"/>
        <end position="238"/>
    </location>
</feature>
<feature type="domain" description="Major facilitator superfamily (MFS) profile" evidence="9">
    <location>
        <begin position="7"/>
        <end position="509"/>
    </location>
</feature>
<dbReference type="GO" id="GO:0022857">
    <property type="term" value="F:transmembrane transporter activity"/>
    <property type="evidence" value="ECO:0007669"/>
    <property type="project" value="InterPro"/>
</dbReference>
<dbReference type="Pfam" id="PF07690">
    <property type="entry name" value="MFS_1"/>
    <property type="match status" value="1"/>
</dbReference>
<feature type="transmembrane region" description="Helical" evidence="8">
    <location>
        <begin position="391"/>
        <end position="412"/>
    </location>
</feature>
<accession>A0A6H9YVA7</accession>
<evidence type="ECO:0000256" key="3">
    <source>
        <dbReference type="ARBA" id="ARBA00022519"/>
    </source>
</evidence>
<dbReference type="PROSITE" id="PS00216">
    <property type="entry name" value="SUGAR_TRANSPORT_1"/>
    <property type="match status" value="1"/>
</dbReference>
<comment type="subcellular location">
    <subcellularLocation>
        <location evidence="1">Cell inner membrane</location>
        <topology evidence="1">Multi-pass membrane protein</topology>
    </subcellularLocation>
</comment>
<evidence type="ECO:0000256" key="2">
    <source>
        <dbReference type="ARBA" id="ARBA00022448"/>
    </source>
</evidence>
<dbReference type="Gene3D" id="1.20.1720.10">
    <property type="entry name" value="Multidrug resistance protein D"/>
    <property type="match status" value="1"/>
</dbReference>
<evidence type="ECO:0000256" key="6">
    <source>
        <dbReference type="ARBA" id="ARBA00023136"/>
    </source>
</evidence>
<dbReference type="InterPro" id="IPR005829">
    <property type="entry name" value="Sugar_transporter_CS"/>
</dbReference>
<reference evidence="10 11" key="1">
    <citation type="submission" date="2019-09" db="EMBL/GenBank/DDBJ databases">
        <title>Actinomadura physcomitrii sp. nov., a novel actinomycete isolated from moss [Physcomitrium sphaericum (Ludw) Fuernr].</title>
        <authorList>
            <person name="Zhuang X."/>
            <person name="Liu C."/>
        </authorList>
    </citation>
    <scope>NUCLEOTIDE SEQUENCE [LARGE SCALE GENOMIC DNA]</scope>
    <source>
        <strain evidence="10 11">HMC1</strain>
    </source>
</reference>
<dbReference type="EMBL" id="WBMT01000013">
    <property type="protein sequence ID" value="KAB2345523.1"/>
    <property type="molecule type" value="Genomic_DNA"/>
</dbReference>
<evidence type="ECO:0000259" key="9">
    <source>
        <dbReference type="PROSITE" id="PS50850"/>
    </source>
</evidence>
<evidence type="ECO:0000256" key="5">
    <source>
        <dbReference type="ARBA" id="ARBA00022989"/>
    </source>
</evidence>
<feature type="transmembrane region" description="Helical" evidence="8">
    <location>
        <begin position="486"/>
        <end position="506"/>
    </location>
</feature>
<feature type="transmembrane region" description="Helical" evidence="8">
    <location>
        <begin position="76"/>
        <end position="99"/>
    </location>
</feature>
<feature type="transmembrane region" description="Helical" evidence="8">
    <location>
        <begin position="165"/>
        <end position="185"/>
    </location>
</feature>
<feature type="transmembrane region" description="Helical" evidence="8">
    <location>
        <begin position="46"/>
        <end position="64"/>
    </location>
</feature>
<dbReference type="InterPro" id="IPR020846">
    <property type="entry name" value="MFS_dom"/>
</dbReference>
<feature type="transmembrane region" description="Helical" evidence="8">
    <location>
        <begin position="133"/>
        <end position="159"/>
    </location>
</feature>
<dbReference type="PANTHER" id="PTHR23501">
    <property type="entry name" value="MAJOR FACILITATOR SUPERFAMILY"/>
    <property type="match status" value="1"/>
</dbReference>
<dbReference type="OrthoDB" id="3453194at2"/>
<feature type="transmembrane region" description="Helical" evidence="8">
    <location>
        <begin position="105"/>
        <end position="126"/>
    </location>
</feature>
<keyword evidence="3" id="KW-1003">Cell membrane</keyword>
<dbReference type="PROSITE" id="PS50850">
    <property type="entry name" value="MFS"/>
    <property type="match status" value="1"/>
</dbReference>
<dbReference type="InterPro" id="IPR011701">
    <property type="entry name" value="MFS"/>
</dbReference>
<dbReference type="CDD" id="cd17321">
    <property type="entry name" value="MFS_MMR_MDR_like"/>
    <property type="match status" value="1"/>
</dbReference>
<dbReference type="AlphaFoldDB" id="A0A6H9YVA7"/>
<feature type="transmembrane region" description="Helical" evidence="8">
    <location>
        <begin position="250"/>
        <end position="268"/>
    </location>
</feature>
<keyword evidence="11" id="KW-1185">Reference proteome</keyword>
<keyword evidence="3" id="KW-0997">Cell inner membrane</keyword>
<name>A0A6H9YVA7_9ACTN</name>
<comment type="caution">
    <text evidence="10">The sequence shown here is derived from an EMBL/GenBank/DDBJ whole genome shotgun (WGS) entry which is preliminary data.</text>
</comment>
<protein>
    <recommendedName>
        <fullName evidence="7">MFS-type drug efflux transporter P55</fullName>
    </recommendedName>
</protein>
<dbReference type="Gene3D" id="1.20.1250.20">
    <property type="entry name" value="MFS general substrate transporter like domains"/>
    <property type="match status" value="1"/>
</dbReference>
<dbReference type="InterPro" id="IPR036259">
    <property type="entry name" value="MFS_trans_sf"/>
</dbReference>
<evidence type="ECO:0000313" key="10">
    <source>
        <dbReference type="EMBL" id="KAB2345523.1"/>
    </source>
</evidence>
<dbReference type="RefSeq" id="WP_151564454.1">
    <property type="nucleotide sequence ID" value="NZ_WBMT01000013.1"/>
</dbReference>
<sequence>MADRRIAIGVGGTVVLLAALDAYVITTIIVTVTQDLGIPINRLERITPVLTGFLLGYVAAMPLLGQLSDRFGRRAVLQACLAFFALGSAITAYAGGVPLLTTGRVIQGIAGGALLPVTMALAGDLWEERQRPVVLGTVGAAQELGSVLGPLYGVGIAAAFDDWRWIFWINLPLTAVAMIAVQFSVPGGRPQEAAGIDTARIDAARSNAAPVNAERARVDVVGGLLLALGLGLLVGGLYNPEPEESALPPWGLPVVGAGLVVLVGFVLWEARSRTKLLDLTGVRRGPLFATLGVSLLSGAALMVTLVDVVLVAQTLLEKDSVDGALMLTRFLVALPIAAVAGGYVARRIGDRWPMVVGMAVAGVGFLLISGWPADLENASYGPIPRMDADLVVTGLGLGFVIAPVSSAVLRFVPAAQHGVASAAVVVARMMGMLLGISALSAWGFYRFRSLTADLQMPLPFDEGFKQKLTAYQAALKDALRTQYQEMFWVTAALCVLGALLALAVTVRNEDPEVSDSARDELLTR</sequence>
<evidence type="ECO:0000256" key="1">
    <source>
        <dbReference type="ARBA" id="ARBA00004429"/>
    </source>
</evidence>
<feature type="transmembrane region" description="Helical" evidence="8">
    <location>
        <begin position="324"/>
        <end position="345"/>
    </location>
</feature>
<feature type="transmembrane region" description="Helical" evidence="8">
    <location>
        <begin position="419"/>
        <end position="445"/>
    </location>
</feature>
<dbReference type="Proteomes" id="UP000468735">
    <property type="component" value="Unassembled WGS sequence"/>
</dbReference>
<keyword evidence="6 8" id="KW-0472">Membrane</keyword>
<feature type="transmembrane region" description="Helical" evidence="8">
    <location>
        <begin position="352"/>
        <end position="371"/>
    </location>
</feature>
<gene>
    <name evidence="10" type="ORF">F8566_26560</name>
</gene>
<feature type="transmembrane region" description="Helical" evidence="8">
    <location>
        <begin position="288"/>
        <end position="312"/>
    </location>
</feature>
<evidence type="ECO:0000256" key="4">
    <source>
        <dbReference type="ARBA" id="ARBA00022692"/>
    </source>
</evidence>